<dbReference type="Gene3D" id="3.30.2090.10">
    <property type="entry name" value="Multidrug efflux transporter AcrB TolC docking domain, DN and DC subdomains"/>
    <property type="match status" value="1"/>
</dbReference>
<comment type="caution">
    <text evidence="2">The sequence shown here is derived from an EMBL/GenBank/DDBJ whole genome shotgun (WGS) entry which is preliminary data.</text>
</comment>
<reference evidence="2" key="1">
    <citation type="submission" date="2020-07" db="EMBL/GenBank/DDBJ databases">
        <title>Huge and variable diversity of episymbiotic CPR bacteria and DPANN archaea in groundwater ecosystems.</title>
        <authorList>
            <person name="He C.Y."/>
            <person name="Keren R."/>
            <person name="Whittaker M."/>
            <person name="Farag I.F."/>
            <person name="Doudna J."/>
            <person name="Cate J.H.D."/>
            <person name="Banfield J.F."/>
        </authorList>
    </citation>
    <scope>NUCLEOTIDE SEQUENCE</scope>
    <source>
        <strain evidence="2">NC_groundwater_1664_Pr3_B-0.1um_52_9</strain>
    </source>
</reference>
<dbReference type="PANTHER" id="PTHR32063:SF11">
    <property type="entry name" value="CATION OR DRUG EFFLUX SYSTEM PROTEIN"/>
    <property type="match status" value="1"/>
</dbReference>
<dbReference type="InterPro" id="IPR001036">
    <property type="entry name" value="Acrflvin-R"/>
</dbReference>
<name>A0A9D6V1L4_9BACT</name>
<gene>
    <name evidence="2" type="ORF">HY912_02630</name>
</gene>
<organism evidence="2 3">
    <name type="scientific">Desulfomonile tiedjei</name>
    <dbReference type="NCBI Taxonomy" id="2358"/>
    <lineage>
        <taxon>Bacteria</taxon>
        <taxon>Pseudomonadati</taxon>
        <taxon>Thermodesulfobacteriota</taxon>
        <taxon>Desulfomonilia</taxon>
        <taxon>Desulfomonilales</taxon>
        <taxon>Desulfomonilaceae</taxon>
        <taxon>Desulfomonile</taxon>
    </lineage>
</organism>
<dbReference type="FunFam" id="3.30.70.1430:FF:000001">
    <property type="entry name" value="Efflux pump membrane transporter"/>
    <property type="match status" value="1"/>
</dbReference>
<protein>
    <submittedName>
        <fullName evidence="2">Efflux RND transporter permease subunit</fullName>
    </submittedName>
</protein>
<feature type="transmembrane region" description="Helical" evidence="1">
    <location>
        <begin position="368"/>
        <end position="388"/>
    </location>
</feature>
<dbReference type="Pfam" id="PF00873">
    <property type="entry name" value="ACR_tran"/>
    <property type="match status" value="1"/>
</dbReference>
<dbReference type="EMBL" id="JACRDE010000078">
    <property type="protein sequence ID" value="MBI5248366.1"/>
    <property type="molecule type" value="Genomic_DNA"/>
</dbReference>
<keyword evidence="1" id="KW-1133">Transmembrane helix</keyword>
<dbReference type="GO" id="GO:0005886">
    <property type="term" value="C:plasma membrane"/>
    <property type="evidence" value="ECO:0007669"/>
    <property type="project" value="TreeGrafter"/>
</dbReference>
<evidence type="ECO:0000313" key="3">
    <source>
        <dbReference type="Proteomes" id="UP000807825"/>
    </source>
</evidence>
<dbReference type="GO" id="GO:0042910">
    <property type="term" value="F:xenobiotic transmembrane transporter activity"/>
    <property type="evidence" value="ECO:0007669"/>
    <property type="project" value="TreeGrafter"/>
</dbReference>
<dbReference type="Gene3D" id="1.20.1640.10">
    <property type="entry name" value="Multidrug efflux transporter AcrB transmembrane domain"/>
    <property type="match status" value="1"/>
</dbReference>
<feature type="non-terminal residue" evidence="2">
    <location>
        <position position="456"/>
    </location>
</feature>
<dbReference type="InterPro" id="IPR027463">
    <property type="entry name" value="AcrB_DN_DC_subdom"/>
</dbReference>
<dbReference type="PRINTS" id="PR00702">
    <property type="entry name" value="ACRIFLAVINRP"/>
</dbReference>
<keyword evidence="1" id="KW-0812">Transmembrane</keyword>
<feature type="transmembrane region" description="Helical" evidence="1">
    <location>
        <begin position="436"/>
        <end position="455"/>
    </location>
</feature>
<dbReference type="SUPFAM" id="SSF82714">
    <property type="entry name" value="Multidrug efflux transporter AcrB TolC docking domain, DN and DC subdomains"/>
    <property type="match status" value="1"/>
</dbReference>
<dbReference type="SUPFAM" id="SSF82866">
    <property type="entry name" value="Multidrug efflux transporter AcrB transmembrane domain"/>
    <property type="match status" value="1"/>
</dbReference>
<dbReference type="Proteomes" id="UP000807825">
    <property type="component" value="Unassembled WGS sequence"/>
</dbReference>
<dbReference type="Gene3D" id="3.30.70.1320">
    <property type="entry name" value="Multidrug efflux transporter AcrB pore domain like"/>
    <property type="match status" value="1"/>
</dbReference>
<feature type="transmembrane region" description="Helical" evidence="1">
    <location>
        <begin position="345"/>
        <end position="361"/>
    </location>
</feature>
<proteinExistence type="predicted"/>
<dbReference type="PANTHER" id="PTHR32063">
    <property type="match status" value="1"/>
</dbReference>
<dbReference type="AlphaFoldDB" id="A0A9D6V1L4"/>
<evidence type="ECO:0000313" key="2">
    <source>
        <dbReference type="EMBL" id="MBI5248366.1"/>
    </source>
</evidence>
<sequence>MLSRFFINRPIFASVISILIVIAGAAAIFTLPIAQYPEITPPVVRVTAFYPGANASVIAESVAAPIEQEVNGVENMLYMKSQSAADGSYTLDVTFELGTDIDMATVLTQNRVARATPKLPSEVQRQGVTTTKVSSAMVTVLALYSPDGRYDDLYIANYAGIRVKDELSRIRGVGNVAIYPTKDYSMRIWLDPNKLESRGLTTNDVVDALRQQNVQVAAGQIGLEPAPLGQDFQLSVDTLGRLTDVRQFENVIVKTGEGGRLTTVKDIARVEMGGKSYSTFSVYNGTPAATVIIYQSPGSNLLEVADQVGKTMEQLKKEFPQGLDYKDIYRISDFIRASVHEVQKTLFEAFVLVFLVVFIFLQDWRATLIPAMTIPVSLIGTFAVMTLMGFSINMVTLFGLVLAIGIVVDDAILVVENVERNMSVHGVGPKEASIMAMEEVTGAIIGVTLVLMAVFV</sequence>
<evidence type="ECO:0000256" key="1">
    <source>
        <dbReference type="SAM" id="Phobius"/>
    </source>
</evidence>
<feature type="transmembrane region" description="Helical" evidence="1">
    <location>
        <begin position="394"/>
        <end position="415"/>
    </location>
</feature>
<accession>A0A9D6V1L4</accession>
<dbReference type="SUPFAM" id="SSF82693">
    <property type="entry name" value="Multidrug efflux transporter AcrB pore domain, PN1, PN2, PC1 and PC2 subdomains"/>
    <property type="match status" value="2"/>
</dbReference>
<dbReference type="Gene3D" id="3.30.70.1430">
    <property type="entry name" value="Multidrug efflux transporter AcrB pore domain"/>
    <property type="match status" value="1"/>
</dbReference>
<keyword evidence="1" id="KW-0472">Membrane</keyword>
<feature type="transmembrane region" description="Helical" evidence="1">
    <location>
        <begin position="12"/>
        <end position="34"/>
    </location>
</feature>